<evidence type="ECO:0000256" key="5">
    <source>
        <dbReference type="ARBA" id="ARBA00023315"/>
    </source>
</evidence>
<dbReference type="GO" id="GO:0009252">
    <property type="term" value="P:peptidoglycan biosynthetic process"/>
    <property type="evidence" value="ECO:0007669"/>
    <property type="project" value="UniProtKB-KW"/>
</dbReference>
<organism evidence="7 8">
    <name type="scientific">Candidatus Nomurabacteria bacterium GW2011_GWB1_47_6</name>
    <dbReference type="NCBI Taxonomy" id="1618749"/>
    <lineage>
        <taxon>Bacteria</taxon>
        <taxon>Candidatus Nomuraibacteriota</taxon>
    </lineage>
</organism>
<dbReference type="Gene3D" id="3.40.630.30">
    <property type="match status" value="1"/>
</dbReference>
<dbReference type="Proteomes" id="UP000034879">
    <property type="component" value="Unassembled WGS sequence"/>
</dbReference>
<dbReference type="GO" id="GO:0008360">
    <property type="term" value="P:regulation of cell shape"/>
    <property type="evidence" value="ECO:0007669"/>
    <property type="project" value="UniProtKB-KW"/>
</dbReference>
<evidence type="ECO:0000313" key="7">
    <source>
        <dbReference type="EMBL" id="KKU75566.1"/>
    </source>
</evidence>
<dbReference type="InterPro" id="IPR003447">
    <property type="entry name" value="FEMABX"/>
</dbReference>
<evidence type="ECO:0000256" key="4">
    <source>
        <dbReference type="ARBA" id="ARBA00022984"/>
    </source>
</evidence>
<dbReference type="GO" id="GO:0071555">
    <property type="term" value="P:cell wall organization"/>
    <property type="evidence" value="ECO:0007669"/>
    <property type="project" value="UniProtKB-KW"/>
</dbReference>
<evidence type="ECO:0000256" key="3">
    <source>
        <dbReference type="ARBA" id="ARBA00022960"/>
    </source>
</evidence>
<protein>
    <submittedName>
        <fullName evidence="7">Methicillin resistance protein</fullName>
    </submittedName>
</protein>
<accession>A0A0G1T169</accession>
<keyword evidence="2" id="KW-0808">Transferase</keyword>
<proteinExistence type="inferred from homology"/>
<evidence type="ECO:0000313" key="8">
    <source>
        <dbReference type="Proteomes" id="UP000034879"/>
    </source>
</evidence>
<comment type="similarity">
    <text evidence="1">Belongs to the FemABX family.</text>
</comment>
<dbReference type="Pfam" id="PF02388">
    <property type="entry name" value="FemAB"/>
    <property type="match status" value="2"/>
</dbReference>
<dbReference type="InterPro" id="IPR016181">
    <property type="entry name" value="Acyl_CoA_acyltransferase"/>
</dbReference>
<dbReference type="GO" id="GO:0016755">
    <property type="term" value="F:aminoacyltransferase activity"/>
    <property type="evidence" value="ECO:0007669"/>
    <property type="project" value="InterPro"/>
</dbReference>
<reference evidence="7 8" key="1">
    <citation type="journal article" date="2015" name="Nature">
        <title>rRNA introns, odd ribosomes, and small enigmatic genomes across a large radiation of phyla.</title>
        <authorList>
            <person name="Brown C.T."/>
            <person name="Hug L.A."/>
            <person name="Thomas B.C."/>
            <person name="Sharon I."/>
            <person name="Castelle C.J."/>
            <person name="Singh A."/>
            <person name="Wilkins M.J."/>
            <person name="Williams K.H."/>
            <person name="Banfield J.F."/>
        </authorList>
    </citation>
    <scope>NUCLEOTIDE SEQUENCE [LARGE SCALE GENOMIC DNA]</scope>
</reference>
<keyword evidence="3" id="KW-0133">Cell shape</keyword>
<dbReference type="InterPro" id="IPR050644">
    <property type="entry name" value="PG_Glycine_Bridge_Synth"/>
</dbReference>
<sequence>MKSFLQTEDWLNFQRSIGRPVWRFDDGKIVANIVRHDIPFRKNYLYIPHGPAVDWNSIEGSFNHELNHFISYVKNLAREQKSIFVKMEPLDDKVPEQLHHLPRGGGIRKSKKEINPAKTVILELGKNEEELLAAMHHKTRYNIKVAEKNNVIIEESDEIEIFYKMLKKTSGRQKFSTHGKGYYEKLFEFFKSGKEIKSNLRVVKYENRPIAAALLLNYQDVCYYLHGGSDYEYRNVMAPHALHWSIVKEMNSRGIKFYDFGGSEGSKWPGITRFKLSWGGRQVEYPGSFDLPVRRFWFFVYNVARKIL</sequence>
<dbReference type="PANTHER" id="PTHR36174:SF1">
    <property type="entry name" value="LIPID II:GLYCINE GLYCYLTRANSFERASE"/>
    <property type="match status" value="1"/>
</dbReference>
<keyword evidence="6" id="KW-0961">Cell wall biogenesis/degradation</keyword>
<dbReference type="PANTHER" id="PTHR36174">
    <property type="entry name" value="LIPID II:GLYCINE GLYCYLTRANSFERASE"/>
    <property type="match status" value="1"/>
</dbReference>
<dbReference type="PROSITE" id="PS51191">
    <property type="entry name" value="FEMABX"/>
    <property type="match status" value="1"/>
</dbReference>
<name>A0A0G1T169_9BACT</name>
<dbReference type="SUPFAM" id="SSF55729">
    <property type="entry name" value="Acyl-CoA N-acyltransferases (Nat)"/>
    <property type="match status" value="2"/>
</dbReference>
<keyword evidence="5" id="KW-0012">Acyltransferase</keyword>
<evidence type="ECO:0000256" key="1">
    <source>
        <dbReference type="ARBA" id="ARBA00009943"/>
    </source>
</evidence>
<evidence type="ECO:0000256" key="2">
    <source>
        <dbReference type="ARBA" id="ARBA00022679"/>
    </source>
</evidence>
<dbReference type="AlphaFoldDB" id="A0A0G1T169"/>
<keyword evidence="4" id="KW-0573">Peptidoglycan synthesis</keyword>
<gene>
    <name evidence="7" type="ORF">UY01_C0009G0008</name>
</gene>
<evidence type="ECO:0000256" key="6">
    <source>
        <dbReference type="ARBA" id="ARBA00023316"/>
    </source>
</evidence>
<comment type="caution">
    <text evidence="7">The sequence shown here is derived from an EMBL/GenBank/DDBJ whole genome shotgun (WGS) entry which is preliminary data.</text>
</comment>
<dbReference type="EMBL" id="LCOJ01000009">
    <property type="protein sequence ID" value="KKU75566.1"/>
    <property type="molecule type" value="Genomic_DNA"/>
</dbReference>